<dbReference type="PANTHER" id="PTHR31793">
    <property type="entry name" value="4-HYDROXYBENZOYL-COA THIOESTERASE FAMILY MEMBER"/>
    <property type="match status" value="1"/>
</dbReference>
<dbReference type="InterPro" id="IPR050563">
    <property type="entry name" value="4-hydroxybenzoyl-CoA_TE"/>
</dbReference>
<sequence length="143" mass="16458">MLEYVLEFRVRFGETDAAGIVFYPNYYKWMDEGTHALMEKAGFPTRRLLNERAGFPLVEALCRFRRPLSFGDRIRLVSRVEEVRNKSMRVSHAFYREGELVAEGYEVRAWIRGIGGQIASEPIPDEIRRALLGEGGTIRASDE</sequence>
<evidence type="ECO:0000256" key="1">
    <source>
        <dbReference type="ARBA" id="ARBA00005953"/>
    </source>
</evidence>
<reference evidence="3 4" key="1">
    <citation type="submission" date="2016-12" db="EMBL/GenBank/DDBJ databases">
        <title>Candidatus Reconcilibacillus cellulovorans genome.</title>
        <authorList>
            <person name="Kolinko S."/>
            <person name="Wu Y.-W."/>
            <person name="Tachea F."/>
            <person name="Denzel E."/>
            <person name="Hiras J."/>
            <person name="Baecker N."/>
            <person name="Chan L.J."/>
            <person name="Eichorst S.A."/>
            <person name="Frey D."/>
            <person name="Adams P.D."/>
            <person name="Pray T."/>
            <person name="Tanjore D."/>
            <person name="Petzold C.J."/>
            <person name="Gladden J.M."/>
            <person name="Simmons B.A."/>
            <person name="Singer S.W."/>
        </authorList>
    </citation>
    <scope>NUCLEOTIDE SEQUENCE [LARGE SCALE GENOMIC DNA]</scope>
    <source>
        <strain evidence="3">JTherm</strain>
    </source>
</reference>
<dbReference type="AlphaFoldDB" id="A0A2A6E1Y9"/>
<comment type="caution">
    <text evidence="3">The sequence shown here is derived from an EMBL/GenBank/DDBJ whole genome shotgun (WGS) entry which is preliminary data.</text>
</comment>
<dbReference type="InterPro" id="IPR006684">
    <property type="entry name" value="YbgC/YbaW"/>
</dbReference>
<accession>A0A2A6E1Y9</accession>
<dbReference type="EMBL" id="MOXJ01000006">
    <property type="protein sequence ID" value="PDO11003.1"/>
    <property type="molecule type" value="Genomic_DNA"/>
</dbReference>
<dbReference type="GO" id="GO:0047617">
    <property type="term" value="F:fatty acyl-CoA hydrolase activity"/>
    <property type="evidence" value="ECO:0007669"/>
    <property type="project" value="TreeGrafter"/>
</dbReference>
<keyword evidence="2" id="KW-0378">Hydrolase</keyword>
<evidence type="ECO:0000256" key="2">
    <source>
        <dbReference type="ARBA" id="ARBA00022801"/>
    </source>
</evidence>
<proteinExistence type="inferred from homology"/>
<dbReference type="Pfam" id="PF13279">
    <property type="entry name" value="4HBT_2"/>
    <property type="match status" value="1"/>
</dbReference>
<protein>
    <submittedName>
        <fullName evidence="3">Uncharacterized protein</fullName>
    </submittedName>
</protein>
<dbReference type="PANTHER" id="PTHR31793:SF27">
    <property type="entry name" value="NOVEL THIOESTERASE SUPERFAMILY DOMAIN AND SAPOSIN A-TYPE DOMAIN CONTAINING PROTEIN (0610012H03RIK)"/>
    <property type="match status" value="1"/>
</dbReference>
<evidence type="ECO:0000313" key="3">
    <source>
        <dbReference type="EMBL" id="PDO11003.1"/>
    </source>
</evidence>
<dbReference type="Gene3D" id="3.10.129.10">
    <property type="entry name" value="Hotdog Thioesterase"/>
    <property type="match status" value="1"/>
</dbReference>
<evidence type="ECO:0000313" key="4">
    <source>
        <dbReference type="Proteomes" id="UP000243688"/>
    </source>
</evidence>
<dbReference type="SUPFAM" id="SSF54637">
    <property type="entry name" value="Thioesterase/thiol ester dehydrase-isomerase"/>
    <property type="match status" value="1"/>
</dbReference>
<organism evidence="3 4">
    <name type="scientific">Candidatus Reconcilbacillus cellulovorans</name>
    <dbReference type="NCBI Taxonomy" id="1906605"/>
    <lineage>
        <taxon>Bacteria</taxon>
        <taxon>Bacillati</taxon>
        <taxon>Bacillota</taxon>
        <taxon>Bacilli</taxon>
        <taxon>Bacillales</taxon>
        <taxon>Paenibacillaceae</taxon>
        <taxon>Candidatus Reconcilbacillus</taxon>
    </lineage>
</organism>
<dbReference type="CDD" id="cd00586">
    <property type="entry name" value="4HBT"/>
    <property type="match status" value="1"/>
</dbReference>
<name>A0A2A6E1Y9_9BACL</name>
<dbReference type="Proteomes" id="UP000243688">
    <property type="component" value="Unassembled WGS sequence"/>
</dbReference>
<gene>
    <name evidence="3" type="ORF">BLM47_04045</name>
</gene>
<dbReference type="PIRSF" id="PIRSF003230">
    <property type="entry name" value="YbgC"/>
    <property type="match status" value="1"/>
</dbReference>
<dbReference type="InterPro" id="IPR029069">
    <property type="entry name" value="HotDog_dom_sf"/>
</dbReference>
<comment type="similarity">
    <text evidence="1">Belongs to the 4-hydroxybenzoyl-CoA thioesterase family.</text>
</comment>